<sequence length="368" mass="40050">MNDLPANDAFTLNSRTHRHRSPSQSSQSPFNSQSRSPPPPSTISQFFEFGEKKNTNANTMNPGIRQRKLSVSSKASADRESASKQNGNGEVIANGHSLKERSKTAKKIDWEIPRKILHSSIGFFTVPLFIYHAPPSKIAIGLSGFCAFVTSVDVIRLRYRPFARIYEKFLGFLMRESEKNKTNGVIWYLLGCIFVLTFYPQDIAVASILILSWCDTAASFFGRLYGSYTPPLPQSMPIPFTSFLSSSNPPVSIRVPLPFAQRKSTAGFLAGATTGALIVYAFWTYIAPLGAATPSLPSTVLNGVTGVVDHGKLALVAAVVGILAGIAEAIDIGNLDDNLTLPIVSDSLSFILVSTYLCLLTPVLNCFF</sequence>
<dbReference type="Proteomes" id="UP000217199">
    <property type="component" value="Unassembled WGS sequence"/>
</dbReference>
<dbReference type="PANTHER" id="PTHR31303:SF1">
    <property type="entry name" value="CTP-DEPENDENT DIACYLGLYCEROL KINASE 1"/>
    <property type="match status" value="1"/>
</dbReference>
<accession>A0A286UE70</accession>
<proteinExistence type="predicted"/>
<keyword evidence="2" id="KW-0812">Transmembrane</keyword>
<keyword evidence="2" id="KW-1133">Transmembrane helix</keyword>
<evidence type="ECO:0000313" key="4">
    <source>
        <dbReference type="Proteomes" id="UP000217199"/>
    </source>
</evidence>
<feature type="transmembrane region" description="Helical" evidence="2">
    <location>
        <begin position="139"/>
        <end position="159"/>
    </location>
</feature>
<dbReference type="GO" id="GO:0016779">
    <property type="term" value="F:nucleotidyltransferase activity"/>
    <property type="evidence" value="ECO:0007669"/>
    <property type="project" value="UniProtKB-KW"/>
</dbReference>
<protein>
    <submittedName>
        <fullName evidence="3">Phosphatidate cytidylyltransferase</fullName>
    </submittedName>
</protein>
<dbReference type="GO" id="GO:0005789">
    <property type="term" value="C:endoplasmic reticulum membrane"/>
    <property type="evidence" value="ECO:0007669"/>
    <property type="project" value="TreeGrafter"/>
</dbReference>
<feature type="transmembrane region" description="Helical" evidence="2">
    <location>
        <begin position="180"/>
        <end position="199"/>
    </location>
</feature>
<comment type="caution">
    <text evidence="3">The sequence shown here is derived from an EMBL/GenBank/DDBJ whole genome shotgun (WGS) entry which is preliminary data.</text>
</comment>
<keyword evidence="4" id="KW-1185">Reference proteome</keyword>
<dbReference type="InterPro" id="IPR037997">
    <property type="entry name" value="Dgk1-like"/>
</dbReference>
<keyword evidence="2" id="KW-0472">Membrane</keyword>
<dbReference type="PANTHER" id="PTHR31303">
    <property type="entry name" value="CTP-DEPENDENT DIACYLGLYCEROL KINASE 1"/>
    <property type="match status" value="1"/>
</dbReference>
<feature type="region of interest" description="Disordered" evidence="1">
    <location>
        <begin position="1"/>
        <end position="95"/>
    </location>
</feature>
<dbReference type="GO" id="GO:0006654">
    <property type="term" value="P:phosphatidic acid biosynthetic process"/>
    <property type="evidence" value="ECO:0007669"/>
    <property type="project" value="TreeGrafter"/>
</dbReference>
<dbReference type="InParanoid" id="A0A286UE70"/>
<gene>
    <name evidence="3" type="ORF">PNOK_0635300</name>
</gene>
<evidence type="ECO:0000256" key="1">
    <source>
        <dbReference type="SAM" id="MobiDB-lite"/>
    </source>
</evidence>
<evidence type="ECO:0000313" key="3">
    <source>
        <dbReference type="EMBL" id="PAV17867.1"/>
    </source>
</evidence>
<feature type="transmembrane region" description="Helical" evidence="2">
    <location>
        <begin position="116"/>
        <end position="133"/>
    </location>
</feature>
<dbReference type="OrthoDB" id="5673at2759"/>
<reference evidence="3 4" key="1">
    <citation type="journal article" date="2017" name="Mol. Ecol.">
        <title>Comparative and population genomic landscape of Phellinus noxius: A hypervariable fungus causing root rot in trees.</title>
        <authorList>
            <person name="Chung C.L."/>
            <person name="Lee T.J."/>
            <person name="Akiba M."/>
            <person name="Lee H.H."/>
            <person name="Kuo T.H."/>
            <person name="Liu D."/>
            <person name="Ke H.M."/>
            <person name="Yokoi T."/>
            <person name="Roa M.B."/>
            <person name="Lu M.J."/>
            <person name="Chang Y.Y."/>
            <person name="Ann P.J."/>
            <person name="Tsai J.N."/>
            <person name="Chen C.Y."/>
            <person name="Tzean S.S."/>
            <person name="Ota Y."/>
            <person name="Hattori T."/>
            <person name="Sahashi N."/>
            <person name="Liou R.F."/>
            <person name="Kikuchi T."/>
            <person name="Tsai I.J."/>
        </authorList>
    </citation>
    <scope>NUCLEOTIDE SEQUENCE [LARGE SCALE GENOMIC DNA]</scope>
    <source>
        <strain evidence="3 4">FFPRI411160</strain>
    </source>
</reference>
<name>A0A286UE70_9AGAM</name>
<organism evidence="3 4">
    <name type="scientific">Pyrrhoderma noxium</name>
    <dbReference type="NCBI Taxonomy" id="2282107"/>
    <lineage>
        <taxon>Eukaryota</taxon>
        <taxon>Fungi</taxon>
        <taxon>Dikarya</taxon>
        <taxon>Basidiomycota</taxon>
        <taxon>Agaricomycotina</taxon>
        <taxon>Agaricomycetes</taxon>
        <taxon>Hymenochaetales</taxon>
        <taxon>Hymenochaetaceae</taxon>
        <taxon>Pyrrhoderma</taxon>
    </lineage>
</organism>
<dbReference type="AlphaFoldDB" id="A0A286UE70"/>
<dbReference type="FunCoup" id="A0A286UE70">
    <property type="interactions" value="48"/>
</dbReference>
<feature type="transmembrane region" description="Helical" evidence="2">
    <location>
        <begin position="266"/>
        <end position="286"/>
    </location>
</feature>
<evidence type="ECO:0000256" key="2">
    <source>
        <dbReference type="SAM" id="Phobius"/>
    </source>
</evidence>
<keyword evidence="3" id="KW-0548">Nucleotidyltransferase</keyword>
<dbReference type="EMBL" id="NBII01000006">
    <property type="protein sequence ID" value="PAV17867.1"/>
    <property type="molecule type" value="Genomic_DNA"/>
</dbReference>
<feature type="compositionally biased region" description="Low complexity" evidence="1">
    <location>
        <begin position="22"/>
        <end position="35"/>
    </location>
</feature>
<feature type="transmembrane region" description="Helical" evidence="2">
    <location>
        <begin position="348"/>
        <end position="367"/>
    </location>
</feature>
<keyword evidence="3" id="KW-0808">Transferase</keyword>
<dbReference type="STRING" id="2282107.A0A286UE70"/>
<dbReference type="GO" id="GO:0004143">
    <property type="term" value="F:ATP-dependent diacylglycerol kinase activity"/>
    <property type="evidence" value="ECO:0007669"/>
    <property type="project" value="InterPro"/>
</dbReference>